<dbReference type="Proteomes" id="UP000574067">
    <property type="component" value="Unassembled WGS sequence"/>
</dbReference>
<dbReference type="GO" id="GO:0005694">
    <property type="term" value="C:chromosome"/>
    <property type="evidence" value="ECO:0007669"/>
    <property type="project" value="TreeGrafter"/>
</dbReference>
<feature type="domain" description="ParB-like N-terminal" evidence="3">
    <location>
        <begin position="83"/>
        <end position="174"/>
    </location>
</feature>
<dbReference type="PANTHER" id="PTHR33375">
    <property type="entry name" value="CHROMOSOME-PARTITIONING PROTEIN PARB-RELATED"/>
    <property type="match status" value="1"/>
</dbReference>
<protein>
    <submittedName>
        <fullName evidence="4">ParB/RepB/Spo0J family partition protein</fullName>
    </submittedName>
</protein>
<proteinExistence type="inferred from homology"/>
<dbReference type="Gene3D" id="3.90.1530.10">
    <property type="entry name" value="Conserved hypothetical protein from pyrococcus furiosus pfu- 392566-001, ParB domain"/>
    <property type="match status" value="1"/>
</dbReference>
<dbReference type="Pfam" id="PF02195">
    <property type="entry name" value="ParB_N"/>
    <property type="match status" value="1"/>
</dbReference>
<feature type="compositionally biased region" description="Basic and acidic residues" evidence="2">
    <location>
        <begin position="10"/>
        <end position="24"/>
    </location>
</feature>
<dbReference type="GO" id="GO:0003677">
    <property type="term" value="F:DNA binding"/>
    <property type="evidence" value="ECO:0007669"/>
    <property type="project" value="InterPro"/>
</dbReference>
<dbReference type="SMART" id="SM00470">
    <property type="entry name" value="ParB"/>
    <property type="match status" value="1"/>
</dbReference>
<dbReference type="PANTHER" id="PTHR33375:SF1">
    <property type="entry name" value="CHROMOSOME-PARTITIONING PROTEIN PARB-RELATED"/>
    <property type="match status" value="1"/>
</dbReference>
<sequence>MSLKHKFRPIKLDPQRVARAEAEGARVSAEDAVPAPSQPPAVKAEGAPIIATPPADTPAAPPGDAGLGTSQTAGPRWEEGRVYEVPHERIRPNPVNPRVFYTAEAIVKMAESLRAEGQTTAATGYVEDDHVVLIEGQTRQRASQQLGWPTLRVEIRPKPESIRTLYETARAANDARTNPSNLDEALRWKELLEQGVYPSQRSLAAALRIHEADVSRVLSLARMPQSILQALAEVPALLAARTLASIRAYWETCGDDRTLELVAQARSRGLGFREIDSLRKAAEKGPSRRPHASRLRISFGGGKGELKTFEDGRIQLLLEGLTAEEAKELQLRLQNVLEA</sequence>
<name>A0A848FHG5_9BURK</name>
<accession>A0A848FHG5</accession>
<comment type="similarity">
    <text evidence="1">Belongs to the ParB family.</text>
</comment>
<dbReference type="AlphaFoldDB" id="A0A848FHG5"/>
<dbReference type="GO" id="GO:0007059">
    <property type="term" value="P:chromosome segregation"/>
    <property type="evidence" value="ECO:0007669"/>
    <property type="project" value="TreeGrafter"/>
</dbReference>
<dbReference type="RefSeq" id="WP_169163596.1">
    <property type="nucleotide sequence ID" value="NZ_JABBFW010000038.1"/>
</dbReference>
<evidence type="ECO:0000256" key="1">
    <source>
        <dbReference type="ARBA" id="ARBA00006295"/>
    </source>
</evidence>
<evidence type="ECO:0000256" key="2">
    <source>
        <dbReference type="SAM" id="MobiDB-lite"/>
    </source>
</evidence>
<keyword evidence="5" id="KW-1185">Reference proteome</keyword>
<reference evidence="4 5" key="1">
    <citation type="submission" date="2020-04" db="EMBL/GenBank/DDBJ databases">
        <title>Azohydromonas sp. isolated from soil.</title>
        <authorList>
            <person name="Dahal R.H."/>
        </authorList>
    </citation>
    <scope>NUCLEOTIDE SEQUENCE [LARGE SCALE GENOMIC DNA]</scope>
    <source>
        <strain evidence="4 5">G-1-1-14</strain>
    </source>
</reference>
<dbReference type="Gene3D" id="1.10.10.2830">
    <property type="match status" value="1"/>
</dbReference>
<comment type="caution">
    <text evidence="4">The sequence shown here is derived from an EMBL/GenBank/DDBJ whole genome shotgun (WGS) entry which is preliminary data.</text>
</comment>
<dbReference type="InterPro" id="IPR036086">
    <property type="entry name" value="ParB/Sulfiredoxin_sf"/>
</dbReference>
<evidence type="ECO:0000259" key="3">
    <source>
        <dbReference type="SMART" id="SM00470"/>
    </source>
</evidence>
<feature type="region of interest" description="Disordered" evidence="2">
    <location>
        <begin position="1"/>
        <end position="74"/>
    </location>
</feature>
<dbReference type="EMBL" id="JABBFW010000038">
    <property type="protein sequence ID" value="NML18702.1"/>
    <property type="molecule type" value="Genomic_DNA"/>
</dbReference>
<evidence type="ECO:0000313" key="4">
    <source>
        <dbReference type="EMBL" id="NML18702.1"/>
    </source>
</evidence>
<dbReference type="SUPFAM" id="SSF109709">
    <property type="entry name" value="KorB DNA-binding domain-like"/>
    <property type="match status" value="1"/>
</dbReference>
<dbReference type="SUPFAM" id="SSF110849">
    <property type="entry name" value="ParB/Sulfiredoxin"/>
    <property type="match status" value="1"/>
</dbReference>
<organism evidence="4 5">
    <name type="scientific">Azohydromonas caseinilytica</name>
    <dbReference type="NCBI Taxonomy" id="2728836"/>
    <lineage>
        <taxon>Bacteria</taxon>
        <taxon>Pseudomonadati</taxon>
        <taxon>Pseudomonadota</taxon>
        <taxon>Betaproteobacteria</taxon>
        <taxon>Burkholderiales</taxon>
        <taxon>Sphaerotilaceae</taxon>
        <taxon>Azohydromonas</taxon>
    </lineage>
</organism>
<gene>
    <name evidence="4" type="ORF">HHL10_27415</name>
</gene>
<dbReference type="InterPro" id="IPR050336">
    <property type="entry name" value="Chromosome_partition/occlusion"/>
</dbReference>
<dbReference type="InterPro" id="IPR004437">
    <property type="entry name" value="ParB/RepB/Spo0J"/>
</dbReference>
<dbReference type="InterPro" id="IPR003115">
    <property type="entry name" value="ParB_N"/>
</dbReference>
<evidence type="ECO:0000313" key="5">
    <source>
        <dbReference type="Proteomes" id="UP000574067"/>
    </source>
</evidence>
<dbReference type="NCBIfam" id="TIGR00180">
    <property type="entry name" value="parB_part"/>
    <property type="match status" value="1"/>
</dbReference>